<dbReference type="Proteomes" id="UP000078555">
    <property type="component" value="Unassembled WGS sequence"/>
</dbReference>
<feature type="region of interest" description="Disordered" evidence="1">
    <location>
        <begin position="16"/>
        <end position="43"/>
    </location>
</feature>
<dbReference type="Proteomes" id="UP000078550">
    <property type="component" value="Unassembled WGS sequence"/>
</dbReference>
<name>A0A1A9A0N2_PLAOA</name>
<reference evidence="4 5" key="2">
    <citation type="submission" date="2016-05" db="EMBL/GenBank/DDBJ databases">
        <authorList>
            <person name="Naeem Raeece"/>
        </authorList>
    </citation>
    <scope>NUCLEOTIDE SEQUENCE [LARGE SCALE GENOMIC DNA]</scope>
</reference>
<evidence type="ECO:0000313" key="3">
    <source>
        <dbReference type="EMBL" id="SBT50125.1"/>
    </source>
</evidence>
<gene>
    <name evidence="2" type="ORF">POVWA1_060190</name>
    <name evidence="3" type="ORF">POVWA2_059500</name>
</gene>
<keyword evidence="5" id="KW-1185">Reference proteome</keyword>
<organism evidence="2 5">
    <name type="scientific">Plasmodium ovale wallikeri</name>
    <dbReference type="NCBI Taxonomy" id="864142"/>
    <lineage>
        <taxon>Eukaryota</taxon>
        <taxon>Sar</taxon>
        <taxon>Alveolata</taxon>
        <taxon>Apicomplexa</taxon>
        <taxon>Aconoidasida</taxon>
        <taxon>Haemosporida</taxon>
        <taxon>Plasmodiidae</taxon>
        <taxon>Plasmodium</taxon>
        <taxon>Plasmodium (Plasmodium)</taxon>
    </lineage>
</organism>
<evidence type="ECO:0000313" key="4">
    <source>
        <dbReference type="Proteomes" id="UP000078550"/>
    </source>
</evidence>
<feature type="compositionally biased region" description="Basic and acidic residues" evidence="1">
    <location>
        <begin position="16"/>
        <end position="29"/>
    </location>
</feature>
<protein>
    <submittedName>
        <fullName evidence="2">Uncharacterized protein</fullName>
    </submittedName>
</protein>
<reference evidence="2" key="1">
    <citation type="submission" date="2016-05" db="EMBL/GenBank/DDBJ databases">
        <authorList>
            <person name="Lavstsen T."/>
            <person name="Jespersen J.S."/>
        </authorList>
    </citation>
    <scope>NUCLEOTIDE SEQUENCE [LARGE SCALE GENOMIC DNA]</scope>
</reference>
<dbReference type="EMBL" id="FLRE01000200">
    <property type="protein sequence ID" value="SBT50125.1"/>
    <property type="molecule type" value="Genomic_DNA"/>
</dbReference>
<evidence type="ECO:0000256" key="1">
    <source>
        <dbReference type="SAM" id="MobiDB-lite"/>
    </source>
</evidence>
<dbReference type="EMBL" id="FLRD01000155">
    <property type="protein sequence ID" value="SBT49756.1"/>
    <property type="molecule type" value="Genomic_DNA"/>
</dbReference>
<dbReference type="AlphaFoldDB" id="A0A1A9A0N2"/>
<evidence type="ECO:0000313" key="5">
    <source>
        <dbReference type="Proteomes" id="UP000078555"/>
    </source>
</evidence>
<sequence length="69" mass="7991">MYAASCTHARAFMAIKEAHERKRGKDQMSKKPKGEKRRAEGRAKKAFSVMQCFLRAKVKIGRKHTRNSR</sequence>
<accession>A0A1A9A0N2</accession>
<evidence type="ECO:0000313" key="2">
    <source>
        <dbReference type="EMBL" id="SBT49756.1"/>
    </source>
</evidence>
<proteinExistence type="predicted"/>